<dbReference type="EMBL" id="PUGT01000116">
    <property type="protein sequence ID" value="PQN09195.1"/>
    <property type="molecule type" value="Genomic_DNA"/>
</dbReference>
<dbReference type="AlphaFoldDB" id="A0A2S8DDN1"/>
<sequence>MCLICDLSRIIVVAIKQRIDDRQGGIVRIRLIFICAGNENEKKSSVNYFVVFSGYGLYAT</sequence>
<evidence type="ECO:0000313" key="2">
    <source>
        <dbReference type="Proteomes" id="UP000238186"/>
    </source>
</evidence>
<gene>
    <name evidence="1" type="ORF">C5K18_08515</name>
</gene>
<name>A0A2S8DDN1_SHIDY</name>
<accession>A0A2S8DDN1</accession>
<reference evidence="1 2" key="1">
    <citation type="submission" date="2018-02" db="EMBL/GenBank/DDBJ databases">
        <title>Distribution and characterization of Shiga toxin converting temperate phage carried by Shigella flexneri in Hispaniola.</title>
        <authorList>
            <person name="Fogolari M."/>
            <person name="Mavian C."/>
            <person name="Angeletti S."/>
            <person name="Salemi M."/>
            <person name="Lampel K.A."/>
            <person name="Maurelli A.T."/>
        </authorList>
    </citation>
    <scope>NUCLEOTIDE SEQUENCE [LARGE SCALE GENOMIC DNA]</scope>
    <source>
        <strain evidence="1 2">BS979</strain>
    </source>
</reference>
<organism evidence="1 2">
    <name type="scientific">Shigella dysenteriae</name>
    <dbReference type="NCBI Taxonomy" id="622"/>
    <lineage>
        <taxon>Bacteria</taxon>
        <taxon>Pseudomonadati</taxon>
        <taxon>Pseudomonadota</taxon>
        <taxon>Gammaproteobacteria</taxon>
        <taxon>Enterobacterales</taxon>
        <taxon>Enterobacteriaceae</taxon>
        <taxon>Shigella</taxon>
    </lineage>
</organism>
<proteinExistence type="predicted"/>
<comment type="caution">
    <text evidence="1">The sequence shown here is derived from an EMBL/GenBank/DDBJ whole genome shotgun (WGS) entry which is preliminary data.</text>
</comment>
<dbReference type="Proteomes" id="UP000238186">
    <property type="component" value="Unassembled WGS sequence"/>
</dbReference>
<protein>
    <submittedName>
        <fullName evidence="1">Uncharacterized protein</fullName>
    </submittedName>
</protein>
<evidence type="ECO:0000313" key="1">
    <source>
        <dbReference type="EMBL" id="PQN09195.1"/>
    </source>
</evidence>